<evidence type="ECO:0000313" key="3">
    <source>
        <dbReference type="Ensembl" id="ENSONIP00000076133.1"/>
    </source>
</evidence>
<reference evidence="3" key="3">
    <citation type="submission" date="2025-09" db="UniProtKB">
        <authorList>
            <consortium name="Ensembl"/>
        </authorList>
    </citation>
    <scope>IDENTIFICATION</scope>
</reference>
<dbReference type="GeneTree" id="ENSGT01030000234769"/>
<dbReference type="GO" id="GO:0006955">
    <property type="term" value="P:immune response"/>
    <property type="evidence" value="ECO:0007669"/>
    <property type="project" value="InterPro"/>
</dbReference>
<dbReference type="SUPFAM" id="SSF54117">
    <property type="entry name" value="Interleukin 8-like chemokines"/>
    <property type="match status" value="1"/>
</dbReference>
<dbReference type="Gene3D" id="2.40.50.40">
    <property type="match status" value="1"/>
</dbReference>
<dbReference type="AlphaFoldDB" id="A0A669EX13"/>
<dbReference type="Pfam" id="PF00048">
    <property type="entry name" value="IL8"/>
    <property type="match status" value="1"/>
</dbReference>
<gene>
    <name evidence="3" type="primary">ccl27a</name>
</gene>
<dbReference type="GO" id="GO:0008009">
    <property type="term" value="F:chemokine activity"/>
    <property type="evidence" value="ECO:0007669"/>
    <property type="project" value="InterPro"/>
</dbReference>
<evidence type="ECO:0000313" key="4">
    <source>
        <dbReference type="Proteomes" id="UP000005207"/>
    </source>
</evidence>
<reference evidence="4" key="1">
    <citation type="submission" date="2012-01" db="EMBL/GenBank/DDBJ databases">
        <title>The Genome Sequence of Oreochromis niloticus (Nile Tilapia).</title>
        <authorList>
            <consortium name="Broad Institute Genome Assembly Team"/>
            <consortium name="Broad Institute Sequencing Platform"/>
            <person name="Di Palma F."/>
            <person name="Johnson J."/>
            <person name="Lander E.S."/>
            <person name="Lindblad-Toh K."/>
        </authorList>
    </citation>
    <scope>NUCLEOTIDE SEQUENCE [LARGE SCALE GENOMIC DNA]</scope>
</reference>
<evidence type="ECO:0000256" key="1">
    <source>
        <dbReference type="ARBA" id="ARBA00022514"/>
    </source>
</evidence>
<dbReference type="InterPro" id="IPR001811">
    <property type="entry name" value="Chemokine_IL8-like_dom"/>
</dbReference>
<dbReference type="InterPro" id="IPR036048">
    <property type="entry name" value="Interleukin_8-like_sf"/>
</dbReference>
<keyword evidence="1" id="KW-0202">Cytokine</keyword>
<keyword evidence="4" id="KW-1185">Reference proteome</keyword>
<sequence length="129" mass="14680">MFTCFSESSWVCAQVCAGLLCQYLNTKDMLPPHTCSAIMDVKVGFVIVFLCTLAITSTEAGIPRCCMTANRKFRPHMLKKVVRWELQENGVCDIRALVVFVKGSEKPLCFNPNLKPSHPWFMKKKKRFS</sequence>
<organism evidence="3 4">
    <name type="scientific">Oreochromis niloticus</name>
    <name type="common">Nile tilapia</name>
    <name type="synonym">Tilapia nilotica</name>
    <dbReference type="NCBI Taxonomy" id="8128"/>
    <lineage>
        <taxon>Eukaryota</taxon>
        <taxon>Metazoa</taxon>
        <taxon>Chordata</taxon>
        <taxon>Craniata</taxon>
        <taxon>Vertebrata</taxon>
        <taxon>Euteleostomi</taxon>
        <taxon>Actinopterygii</taxon>
        <taxon>Neopterygii</taxon>
        <taxon>Teleostei</taxon>
        <taxon>Neoteleostei</taxon>
        <taxon>Acanthomorphata</taxon>
        <taxon>Ovalentaria</taxon>
        <taxon>Cichlomorphae</taxon>
        <taxon>Cichliformes</taxon>
        <taxon>Cichlidae</taxon>
        <taxon>African cichlids</taxon>
        <taxon>Pseudocrenilabrinae</taxon>
        <taxon>Oreochromini</taxon>
        <taxon>Oreochromis</taxon>
    </lineage>
</organism>
<protein>
    <submittedName>
        <fullName evidence="3">Uncharacterized LOC100708162</fullName>
    </submittedName>
</protein>
<reference evidence="3" key="2">
    <citation type="submission" date="2025-08" db="UniProtKB">
        <authorList>
            <consortium name="Ensembl"/>
        </authorList>
    </citation>
    <scope>IDENTIFICATION</scope>
</reference>
<proteinExistence type="predicted"/>
<accession>A0A669EX13</accession>
<feature type="domain" description="Chemokine interleukin-8-like" evidence="2">
    <location>
        <begin position="64"/>
        <end position="115"/>
    </location>
</feature>
<evidence type="ECO:0000259" key="2">
    <source>
        <dbReference type="Pfam" id="PF00048"/>
    </source>
</evidence>
<dbReference type="Proteomes" id="UP000005207">
    <property type="component" value="Linkage group LG12"/>
</dbReference>
<dbReference type="Ensembl" id="ENSONIT00000047652.1">
    <property type="protein sequence ID" value="ENSONIP00000076133.1"/>
    <property type="gene ID" value="ENSONIG00000035803.1"/>
</dbReference>
<dbReference type="GO" id="GO:0005615">
    <property type="term" value="C:extracellular space"/>
    <property type="evidence" value="ECO:0007669"/>
    <property type="project" value="UniProtKB-KW"/>
</dbReference>
<name>A0A669EX13_ORENI</name>